<evidence type="ECO:0000256" key="8">
    <source>
        <dbReference type="ARBA" id="ARBA00031554"/>
    </source>
</evidence>
<reference evidence="15 16" key="1">
    <citation type="journal article" date="2007" name="Nature">
        <title>Genome of the marsupial Monodelphis domestica reveals innovation in non-coding sequences.</title>
        <authorList>
            <person name="Mikkelsen T.S."/>
            <person name="Wakefield M.J."/>
            <person name="Aken B."/>
            <person name="Amemiya C.T."/>
            <person name="Chang J.L."/>
            <person name="Duke S."/>
            <person name="Garber M."/>
            <person name="Gentles A.J."/>
            <person name="Goodstadt L."/>
            <person name="Heger A."/>
            <person name="Jurka J."/>
            <person name="Kamal M."/>
            <person name="Mauceli E."/>
            <person name="Searle S.M."/>
            <person name="Sharpe T."/>
            <person name="Baker M.L."/>
            <person name="Batzer M.A."/>
            <person name="Benos P.V."/>
            <person name="Belov K."/>
            <person name="Clamp M."/>
            <person name="Cook A."/>
            <person name="Cuff J."/>
            <person name="Das R."/>
            <person name="Davidow L."/>
            <person name="Deakin J.E."/>
            <person name="Fazzari M.J."/>
            <person name="Glass J.L."/>
            <person name="Grabherr M."/>
            <person name="Greally J.M."/>
            <person name="Gu W."/>
            <person name="Hore T.A."/>
            <person name="Huttley G.A."/>
            <person name="Kleber M."/>
            <person name="Jirtle R.L."/>
            <person name="Koina E."/>
            <person name="Lee J.T."/>
            <person name="Mahony S."/>
            <person name="Marra M.A."/>
            <person name="Miller R.D."/>
            <person name="Nicholls R.D."/>
            <person name="Oda M."/>
            <person name="Papenfuss A.T."/>
            <person name="Parra Z.E."/>
            <person name="Pollock D.D."/>
            <person name="Ray D.A."/>
            <person name="Schein J.E."/>
            <person name="Speed T.P."/>
            <person name="Thompson K."/>
            <person name="VandeBerg J.L."/>
            <person name="Wade C.M."/>
            <person name="Walker J.A."/>
            <person name="Waters P.D."/>
            <person name="Webber C."/>
            <person name="Weidman J.R."/>
            <person name="Xie X."/>
            <person name="Zody M.C."/>
            <person name="Baldwin J."/>
            <person name="Abdouelleil A."/>
            <person name="Abdulkadir J."/>
            <person name="Abebe A."/>
            <person name="Abera B."/>
            <person name="Abreu J."/>
            <person name="Acer S.C."/>
            <person name="Aftuck L."/>
            <person name="Alexander A."/>
            <person name="An P."/>
            <person name="Anderson E."/>
            <person name="Anderson S."/>
            <person name="Arachi H."/>
            <person name="Azer M."/>
            <person name="Bachantsang P."/>
            <person name="Barry A."/>
            <person name="Bayul T."/>
            <person name="Berlin A."/>
            <person name="Bessette D."/>
            <person name="Bloom T."/>
            <person name="Bloom T."/>
            <person name="Boguslavskiy L."/>
            <person name="Bonnet C."/>
            <person name="Boukhgalter B."/>
            <person name="Bourzgui I."/>
            <person name="Brown A."/>
            <person name="Cahill P."/>
            <person name="Channer S."/>
            <person name="Cheshatsang Y."/>
            <person name="Chuda L."/>
            <person name="Citroen M."/>
            <person name="Collymore A."/>
            <person name="Cooke P."/>
            <person name="Costello M."/>
            <person name="D'Aco K."/>
            <person name="Daza R."/>
            <person name="De Haan G."/>
            <person name="DeGray S."/>
            <person name="DeMaso C."/>
            <person name="Dhargay N."/>
            <person name="Dooley K."/>
            <person name="Dooley E."/>
            <person name="Doricent M."/>
            <person name="Dorje P."/>
            <person name="Dorjee K."/>
            <person name="Dupes A."/>
            <person name="Elong R."/>
            <person name="Falk J."/>
            <person name="Farina A."/>
            <person name="Faro S."/>
            <person name="Ferguson D."/>
            <person name="Fisher S."/>
            <person name="Foley C.D."/>
            <person name="Franke A."/>
            <person name="Friedrich D."/>
            <person name="Gadbois L."/>
            <person name="Gearin G."/>
            <person name="Gearin C.R."/>
            <person name="Giannoukos G."/>
            <person name="Goode T."/>
            <person name="Graham J."/>
            <person name="Grandbois E."/>
            <person name="Grewal S."/>
            <person name="Gyaltsen K."/>
            <person name="Hafez N."/>
            <person name="Hagos B."/>
            <person name="Hall J."/>
            <person name="Henson C."/>
            <person name="Hollinger A."/>
            <person name="Honan T."/>
            <person name="Huard M.D."/>
            <person name="Hughes L."/>
            <person name="Hurhula B."/>
            <person name="Husby M.E."/>
            <person name="Kamat A."/>
            <person name="Kanga B."/>
            <person name="Kashin S."/>
            <person name="Khazanovich D."/>
            <person name="Kisner P."/>
            <person name="Lance K."/>
            <person name="Lara M."/>
            <person name="Lee W."/>
            <person name="Lennon N."/>
            <person name="Letendre F."/>
            <person name="LeVine R."/>
            <person name="Lipovsky A."/>
            <person name="Liu X."/>
            <person name="Liu J."/>
            <person name="Liu S."/>
            <person name="Lokyitsang T."/>
            <person name="Lokyitsang Y."/>
            <person name="Lubonja R."/>
            <person name="Lui A."/>
            <person name="MacDonald P."/>
            <person name="Magnisalis V."/>
            <person name="Maru K."/>
            <person name="Matthews C."/>
            <person name="McCusker W."/>
            <person name="McDonough S."/>
            <person name="Mehta T."/>
            <person name="Meldrim J."/>
            <person name="Meneus L."/>
            <person name="Mihai O."/>
            <person name="Mihalev A."/>
            <person name="Mihova T."/>
            <person name="Mittelman R."/>
            <person name="Mlenga V."/>
            <person name="Montmayeur A."/>
            <person name="Mulrain L."/>
            <person name="Navidi A."/>
            <person name="Naylor J."/>
            <person name="Negash T."/>
            <person name="Nguyen T."/>
            <person name="Nguyen N."/>
            <person name="Nicol R."/>
            <person name="Norbu C."/>
            <person name="Norbu N."/>
            <person name="Novod N."/>
            <person name="O'Neill B."/>
            <person name="Osman S."/>
            <person name="Markiewicz E."/>
            <person name="Oyono O.L."/>
            <person name="Patti C."/>
            <person name="Phunkhang P."/>
            <person name="Pierre F."/>
            <person name="Priest M."/>
            <person name="Raghuraman S."/>
            <person name="Rege F."/>
            <person name="Reyes R."/>
            <person name="Rise C."/>
            <person name="Rogov P."/>
            <person name="Ross K."/>
            <person name="Ryan E."/>
            <person name="Settipalli S."/>
            <person name="Shea T."/>
            <person name="Sherpa N."/>
            <person name="Shi L."/>
            <person name="Shih D."/>
            <person name="Sparrow T."/>
            <person name="Spaulding J."/>
            <person name="Stalker J."/>
            <person name="Stange-Thomann N."/>
            <person name="Stavropoulos S."/>
            <person name="Stone C."/>
            <person name="Strader C."/>
            <person name="Tesfaye S."/>
            <person name="Thomson T."/>
            <person name="Thoulutsang Y."/>
            <person name="Thoulutsang D."/>
            <person name="Topham K."/>
            <person name="Topping I."/>
            <person name="Tsamla T."/>
            <person name="Vassiliev H."/>
            <person name="Vo A."/>
            <person name="Wangchuk T."/>
            <person name="Wangdi T."/>
            <person name="Weiand M."/>
            <person name="Wilkinson J."/>
            <person name="Wilson A."/>
            <person name="Yadav S."/>
            <person name="Young G."/>
            <person name="Yu Q."/>
            <person name="Zembek L."/>
            <person name="Zhong D."/>
            <person name="Zimmer A."/>
            <person name="Zwirko Z."/>
            <person name="Jaffe D.B."/>
            <person name="Alvarez P."/>
            <person name="Brockman W."/>
            <person name="Butler J."/>
            <person name="Chin C."/>
            <person name="Gnerre S."/>
            <person name="MacCallum I."/>
            <person name="Graves J.A."/>
            <person name="Ponting C.P."/>
            <person name="Breen M."/>
            <person name="Samollow P.B."/>
            <person name="Lander E.S."/>
            <person name="Lindblad-Toh K."/>
        </authorList>
    </citation>
    <scope>NUCLEOTIDE SEQUENCE [LARGE SCALE GENOMIC DNA]</scope>
</reference>
<keyword evidence="6" id="KW-0969">Cilium</keyword>
<dbReference type="FunCoup" id="F7FS23">
    <property type="interactions" value="31"/>
</dbReference>
<dbReference type="Proteomes" id="UP000002280">
    <property type="component" value="Chromosome 1"/>
</dbReference>
<dbReference type="InParanoid" id="F7FS23"/>
<feature type="coiled-coil region" evidence="11">
    <location>
        <begin position="676"/>
        <end position="703"/>
    </location>
</feature>
<dbReference type="GO" id="GO:0036126">
    <property type="term" value="C:sperm flagellum"/>
    <property type="evidence" value="ECO:0007669"/>
    <property type="project" value="Ensembl"/>
</dbReference>
<feature type="coiled-coil region" evidence="11">
    <location>
        <begin position="446"/>
        <end position="473"/>
    </location>
</feature>
<dbReference type="GO" id="GO:0005829">
    <property type="term" value="C:cytosol"/>
    <property type="evidence" value="ECO:0007669"/>
    <property type="project" value="Ensembl"/>
</dbReference>
<evidence type="ECO:0000256" key="9">
    <source>
        <dbReference type="ARBA" id="ARBA00046115"/>
    </source>
</evidence>
<dbReference type="GO" id="GO:0005576">
    <property type="term" value="C:extracellular region"/>
    <property type="evidence" value="ECO:0007669"/>
    <property type="project" value="GOC"/>
</dbReference>
<gene>
    <name evidence="15" type="primary">DRC1</name>
</gene>
<dbReference type="InterPro" id="IPR039505">
    <property type="entry name" value="DRC1/2_N"/>
</dbReference>
<dbReference type="Ensembl" id="ENSMODT00000020061.4">
    <property type="protein sequence ID" value="ENSMODP00000019707.3"/>
    <property type="gene ID" value="ENSMODG00000015797.4"/>
</dbReference>
<dbReference type="PANTHER" id="PTHR21625">
    <property type="entry name" value="NYD-SP28 PROTEIN"/>
    <property type="match status" value="1"/>
</dbReference>
<dbReference type="OMA" id="LDFMMAR"/>
<dbReference type="GO" id="GO:0070286">
    <property type="term" value="P:axonemal dynein complex assembly"/>
    <property type="evidence" value="ECO:0000318"/>
    <property type="project" value="GO_Central"/>
</dbReference>
<feature type="domain" description="Dynein regulatory complex protein 1/2 N-terminal" evidence="13">
    <location>
        <begin position="95"/>
        <end position="195"/>
    </location>
</feature>
<feature type="region of interest" description="Disordered" evidence="12">
    <location>
        <begin position="1"/>
        <end position="30"/>
    </location>
</feature>
<feature type="domain" description="Dynein regulatory complex protein 1 C-terminal" evidence="14">
    <location>
        <begin position="642"/>
        <end position="701"/>
    </location>
</feature>
<dbReference type="CTD" id="92749"/>
<proteinExistence type="inferred from homology"/>
<keyword evidence="4" id="KW-0282">Flagellum</keyword>
<dbReference type="GO" id="GO:0007368">
    <property type="term" value="P:determination of left/right symmetry"/>
    <property type="evidence" value="ECO:0007669"/>
    <property type="project" value="Ensembl"/>
</dbReference>
<comment type="function">
    <text evidence="9">Component of the nexin-dynein regulatory complex (N-DRC) a key regulator of ciliary/flagellar motility which maintains the alignment and integrity of the distal axoneme and regulates microtubule sliding in motile axonemes. Plays a critical role in the assembly of N-DRC and also stabilizes the assembly of multiple inner dynein arms and radial spokes. Coassembles with CCDC65/DRC2 to form a central scaffold needed for assembly of the N-DRC and its attachment to the outer doublet microtubules.</text>
</comment>
<protein>
    <recommendedName>
        <fullName evidence="3">Dynein regulatory complex protein 1</fullName>
    </recommendedName>
    <alternativeName>
        <fullName evidence="8">Coiled-coil domain-containing protein 164</fullName>
    </alternativeName>
</protein>
<feature type="region of interest" description="Disordered" evidence="12">
    <location>
        <begin position="50"/>
        <end position="70"/>
    </location>
</feature>
<dbReference type="GO" id="GO:0007338">
    <property type="term" value="P:single fertilization"/>
    <property type="evidence" value="ECO:0007669"/>
    <property type="project" value="Ensembl"/>
</dbReference>
<dbReference type="Bgee" id="ENSMODG00000015797">
    <property type="expression patterns" value="Expressed in spermatocyte and 17 other cell types or tissues"/>
</dbReference>
<dbReference type="RefSeq" id="XP_001380235.2">
    <property type="nucleotide sequence ID" value="XM_001380198.5"/>
</dbReference>
<evidence type="ECO:0000256" key="4">
    <source>
        <dbReference type="ARBA" id="ARBA00022846"/>
    </source>
</evidence>
<comment type="similarity">
    <text evidence="2">Belongs to the DRC1 family.</text>
</comment>
<reference evidence="15" key="2">
    <citation type="submission" date="2025-08" db="UniProtKB">
        <authorList>
            <consortium name="Ensembl"/>
        </authorList>
    </citation>
    <scope>IDENTIFICATION</scope>
</reference>
<dbReference type="InterPro" id="IPR029440">
    <property type="entry name" value="DRC1_C"/>
</dbReference>
<feature type="compositionally biased region" description="Acidic residues" evidence="12">
    <location>
        <begin position="1"/>
        <end position="12"/>
    </location>
</feature>
<evidence type="ECO:0000256" key="5">
    <source>
        <dbReference type="ARBA" id="ARBA00023054"/>
    </source>
</evidence>
<dbReference type="GO" id="GO:0060285">
    <property type="term" value="P:cilium-dependent cell motility"/>
    <property type="evidence" value="ECO:0000318"/>
    <property type="project" value="GO_Central"/>
</dbReference>
<evidence type="ECO:0000256" key="3">
    <source>
        <dbReference type="ARBA" id="ARBA00013815"/>
    </source>
</evidence>
<evidence type="ECO:0000256" key="2">
    <source>
        <dbReference type="ARBA" id="ARBA00009688"/>
    </source>
</evidence>
<dbReference type="GO" id="GO:0005930">
    <property type="term" value="C:axoneme"/>
    <property type="evidence" value="ECO:0000318"/>
    <property type="project" value="GO_Central"/>
</dbReference>
<accession>F7FS23</accession>
<dbReference type="OrthoDB" id="10260459at2759"/>
<evidence type="ECO:0000256" key="10">
    <source>
        <dbReference type="ARBA" id="ARBA00046545"/>
    </source>
</evidence>
<dbReference type="GO" id="GO:0120197">
    <property type="term" value="P:mucociliary clearance"/>
    <property type="evidence" value="ECO:0007669"/>
    <property type="project" value="Ensembl"/>
</dbReference>
<keyword evidence="5 11" id="KW-0175">Coiled coil</keyword>
<dbReference type="GO" id="GO:0005858">
    <property type="term" value="C:axonemal dynein complex"/>
    <property type="evidence" value="ECO:0007669"/>
    <property type="project" value="InterPro"/>
</dbReference>
<feature type="coiled-coil region" evidence="11">
    <location>
        <begin position="163"/>
        <end position="230"/>
    </location>
</feature>
<dbReference type="PANTHER" id="PTHR21625:SF1">
    <property type="entry name" value="DYNEIN REGULATORY COMPLEX PROTEIN 1"/>
    <property type="match status" value="1"/>
</dbReference>
<comment type="subcellular location">
    <subcellularLocation>
        <location evidence="1">Cytoplasm</location>
        <location evidence="1">Cytoskeleton</location>
        <location evidence="1">Flagellum axoneme</location>
    </subcellularLocation>
</comment>
<dbReference type="Pfam" id="PF14772">
    <property type="entry name" value="NYD-SP28"/>
    <property type="match status" value="1"/>
</dbReference>
<dbReference type="HOGENOM" id="CLU_012489_0_0_1"/>
<keyword evidence="16" id="KW-1185">Reference proteome</keyword>
<dbReference type="eggNOG" id="ENOG502QQ2B">
    <property type="taxonomic scope" value="Eukaryota"/>
</dbReference>
<feature type="coiled-coil region" evidence="11">
    <location>
        <begin position="254"/>
        <end position="349"/>
    </location>
</feature>
<comment type="subunit">
    <text evidence="10">Component of the nexin-dynein regulatory complex (N-DRC). Interacts with CCDC65/DRC2, DRC3, GAS8/DRC4 and TCTE1/DRC5.</text>
</comment>
<name>F7FS23_MONDO</name>
<dbReference type="GO" id="GO:0007507">
    <property type="term" value="P:heart development"/>
    <property type="evidence" value="ECO:0007669"/>
    <property type="project" value="Ensembl"/>
</dbReference>
<evidence type="ECO:0000313" key="15">
    <source>
        <dbReference type="Ensembl" id="ENSMODP00000019707.3"/>
    </source>
</evidence>
<keyword evidence="7" id="KW-0966">Cell projection</keyword>
<evidence type="ECO:0000256" key="6">
    <source>
        <dbReference type="ARBA" id="ARBA00023069"/>
    </source>
</evidence>
<dbReference type="GO" id="GO:0003352">
    <property type="term" value="P:regulation of cilium movement"/>
    <property type="evidence" value="ECO:0000318"/>
    <property type="project" value="GO_Central"/>
</dbReference>
<dbReference type="GeneTree" id="ENSGT00940000153804"/>
<reference evidence="15" key="3">
    <citation type="submission" date="2025-09" db="UniProtKB">
        <authorList>
            <consortium name="Ensembl"/>
        </authorList>
    </citation>
    <scope>IDENTIFICATION</scope>
</reference>
<evidence type="ECO:0000259" key="14">
    <source>
        <dbReference type="Pfam" id="PF14775"/>
    </source>
</evidence>
<dbReference type="STRING" id="13616.ENSMODP00000019707"/>
<dbReference type="GeneID" id="100030821"/>
<sequence length="722" mass="85961">MNSLLEEEEEEALTTRVKEPSVNSDDPQERIQARRLRIAARQEARRREALGEFLDGKKESEEEQSKSFKQKEESRLRLSKLLLCGTELVTNIQIAADVRETHRRVEEDEAKRQRVEKLENEIKTSQEKFYEITGKWQESKTKRIPQDLWNLLTMQQQQCALLIEEKNKLIGDLQQELKAKDDQYVKDLKKQADDINLLLGRMEEQVKTLIKTFRQELFQIEKAFEQERQELLTINKKKWEREMYIHNVKELEYLMSHMKRVEDYEKQLNQQRIRDSEEYNSIKIKLELDVQILEQQLQQMKATYQLNQEKLEYNFQVLKKRDEENTIIKSQQKRRINRLHDVLNNLRMKTAKQIKQYYEDNVTLTGDYKRIVMQFRDLQKTMRHFSIINDKQFQEVWIMNEEEAKALIEKALQADEIIQLQQLGLPWTRPNYWYMDNVGPISQVKKKSATELVQELLILANEEEQEYESQRSASLEQKPKLSLPEHLTPRTVKRILEIMCDESGFLIESKLLSLLLPLEKNESCLLKLDSIFAALGIENEDDVYALVKFFLNFQASKKFYIQSEEIVIPENEVTKVKRESDTVYEHHELAHLLHSELLHPNDVLKALKAFVINQRKLRDREDPIPVKVVSHREIRDTSKDSEYWTALCYIIPLQRQKLWDALIDALQKYHNVLTLRAKLLNDNEFLEQQNTELQLLLQQYIDSRINLELQVPPTQVLQMTLK</sequence>
<evidence type="ECO:0000259" key="13">
    <source>
        <dbReference type="Pfam" id="PF14772"/>
    </source>
</evidence>
<evidence type="ECO:0000256" key="12">
    <source>
        <dbReference type="SAM" id="MobiDB-lite"/>
    </source>
</evidence>
<dbReference type="Pfam" id="PF14775">
    <property type="entry name" value="NYD-SP28_assoc"/>
    <property type="match status" value="1"/>
</dbReference>
<feature type="coiled-coil region" evidence="11">
    <location>
        <begin position="98"/>
        <end position="128"/>
    </location>
</feature>
<evidence type="ECO:0000256" key="11">
    <source>
        <dbReference type="SAM" id="Coils"/>
    </source>
</evidence>
<dbReference type="InterPro" id="IPR039750">
    <property type="entry name" value="DRC1/DRC2"/>
</dbReference>
<dbReference type="AlphaFoldDB" id="F7FS23"/>
<evidence type="ECO:0000256" key="7">
    <source>
        <dbReference type="ARBA" id="ARBA00023273"/>
    </source>
</evidence>
<dbReference type="KEGG" id="mdo:100030821"/>
<organism evidence="15 16">
    <name type="scientific">Monodelphis domestica</name>
    <name type="common">Gray short-tailed opossum</name>
    <dbReference type="NCBI Taxonomy" id="13616"/>
    <lineage>
        <taxon>Eukaryota</taxon>
        <taxon>Metazoa</taxon>
        <taxon>Chordata</taxon>
        <taxon>Craniata</taxon>
        <taxon>Vertebrata</taxon>
        <taxon>Euteleostomi</taxon>
        <taxon>Mammalia</taxon>
        <taxon>Metatheria</taxon>
        <taxon>Didelphimorphia</taxon>
        <taxon>Didelphidae</taxon>
        <taxon>Monodelphis</taxon>
    </lineage>
</organism>
<dbReference type="GO" id="GO:0120316">
    <property type="term" value="P:sperm flagellum assembly"/>
    <property type="evidence" value="ECO:0007669"/>
    <property type="project" value="Ensembl"/>
</dbReference>
<evidence type="ECO:0000256" key="1">
    <source>
        <dbReference type="ARBA" id="ARBA00004611"/>
    </source>
</evidence>
<evidence type="ECO:0000313" key="16">
    <source>
        <dbReference type="Proteomes" id="UP000002280"/>
    </source>
</evidence>